<name>A0A4V2Z9B8_9FLAO</name>
<evidence type="ECO:0000256" key="3">
    <source>
        <dbReference type="ARBA" id="ARBA00011233"/>
    </source>
</evidence>
<dbReference type="PANTHER" id="PTHR30246:SF1">
    <property type="entry name" value="2-DEHYDRO-3-DEOXY-6-PHOSPHOGALACTONATE ALDOLASE-RELATED"/>
    <property type="match status" value="1"/>
</dbReference>
<keyword evidence="4" id="KW-0456">Lyase</keyword>
<dbReference type="Proteomes" id="UP000294814">
    <property type="component" value="Unassembled WGS sequence"/>
</dbReference>
<sequence length="222" mass="24427">MMNKKERVIQQIIQSGLLPLYYHENKDVSINILRALYQSGVRVLEYTNRGKNALVNFKALKTVAEKEMPDLLLGIGTIKTAETAKEFLDLGTDFIVSPIVSPDVAKIVLEKNLAWIPGCLTPTEIHQAQTFGATLVKIFPGNLVGPSYIQSIKDIFPELLFMPTGGVEPEEQNLKAWFGAGVSAVGMGSKLLQTNLIEEGNFEALSDYITKATILIQSCKQS</sequence>
<evidence type="ECO:0000313" key="7">
    <source>
        <dbReference type="Proteomes" id="UP000294814"/>
    </source>
</evidence>
<dbReference type="CDD" id="cd00452">
    <property type="entry name" value="KDPG_aldolase"/>
    <property type="match status" value="1"/>
</dbReference>
<dbReference type="GO" id="GO:0016829">
    <property type="term" value="F:lyase activity"/>
    <property type="evidence" value="ECO:0007669"/>
    <property type="project" value="UniProtKB-KW"/>
</dbReference>
<evidence type="ECO:0000256" key="4">
    <source>
        <dbReference type="ARBA" id="ARBA00023239"/>
    </source>
</evidence>
<reference evidence="6 7" key="1">
    <citation type="submission" date="2019-03" db="EMBL/GenBank/DDBJ databases">
        <title>Novel species of Flavobacterium.</title>
        <authorList>
            <person name="Liu Q."/>
            <person name="Xin Y.-H."/>
        </authorList>
    </citation>
    <scope>NUCLEOTIDE SEQUENCE [LARGE SCALE GENOMIC DNA]</scope>
    <source>
        <strain evidence="6 7">LB3P52</strain>
    </source>
</reference>
<evidence type="ECO:0000313" key="6">
    <source>
        <dbReference type="EMBL" id="TDE44328.1"/>
    </source>
</evidence>
<keyword evidence="5" id="KW-0119">Carbohydrate metabolism</keyword>
<evidence type="ECO:0000256" key="5">
    <source>
        <dbReference type="ARBA" id="ARBA00023277"/>
    </source>
</evidence>
<comment type="pathway">
    <text evidence="1">Carbohydrate acid metabolism.</text>
</comment>
<organism evidence="6 7">
    <name type="scientific">Flavobacterium rhamnosiphilum</name>
    <dbReference type="NCBI Taxonomy" id="2541724"/>
    <lineage>
        <taxon>Bacteria</taxon>
        <taxon>Pseudomonadati</taxon>
        <taxon>Bacteroidota</taxon>
        <taxon>Flavobacteriia</taxon>
        <taxon>Flavobacteriales</taxon>
        <taxon>Flavobacteriaceae</taxon>
        <taxon>Flavobacterium</taxon>
    </lineage>
</organism>
<comment type="similarity">
    <text evidence="2">Belongs to the KHG/KDPG aldolase family.</text>
</comment>
<dbReference type="InterPro" id="IPR013785">
    <property type="entry name" value="Aldolase_TIM"/>
</dbReference>
<dbReference type="EMBL" id="SMLG01000005">
    <property type="protein sequence ID" value="TDE44328.1"/>
    <property type="molecule type" value="Genomic_DNA"/>
</dbReference>
<keyword evidence="7" id="KW-1185">Reference proteome</keyword>
<gene>
    <name evidence="6" type="ORF">E0I26_08115</name>
</gene>
<comment type="subunit">
    <text evidence="3">Homotrimer.</text>
</comment>
<protein>
    <submittedName>
        <fullName evidence="6">Bifunctional 4-hydroxy-2-oxoglutarate aldolase/2-dehydro-3-deoxy-phosphogluconate aldolase</fullName>
    </submittedName>
</protein>
<evidence type="ECO:0000256" key="1">
    <source>
        <dbReference type="ARBA" id="ARBA00004761"/>
    </source>
</evidence>
<dbReference type="OrthoDB" id="9802667at2"/>
<dbReference type="PANTHER" id="PTHR30246">
    <property type="entry name" value="2-KETO-3-DEOXY-6-PHOSPHOGLUCONATE ALDOLASE"/>
    <property type="match status" value="1"/>
</dbReference>
<evidence type="ECO:0000256" key="2">
    <source>
        <dbReference type="ARBA" id="ARBA00006906"/>
    </source>
</evidence>
<accession>A0A4V2Z9B8</accession>
<dbReference type="Gene3D" id="3.20.20.70">
    <property type="entry name" value="Aldolase class I"/>
    <property type="match status" value="1"/>
</dbReference>
<dbReference type="Pfam" id="PF01081">
    <property type="entry name" value="Aldolase"/>
    <property type="match status" value="1"/>
</dbReference>
<dbReference type="InterPro" id="IPR000887">
    <property type="entry name" value="Aldlse_KDPG_KHG"/>
</dbReference>
<dbReference type="SUPFAM" id="SSF51569">
    <property type="entry name" value="Aldolase"/>
    <property type="match status" value="1"/>
</dbReference>
<dbReference type="AlphaFoldDB" id="A0A4V2Z9B8"/>
<proteinExistence type="inferred from homology"/>
<comment type="caution">
    <text evidence="6">The sequence shown here is derived from an EMBL/GenBank/DDBJ whole genome shotgun (WGS) entry which is preliminary data.</text>
</comment>